<evidence type="ECO:0000256" key="1">
    <source>
        <dbReference type="ARBA" id="ARBA00023002"/>
    </source>
</evidence>
<dbReference type="InterPro" id="IPR012349">
    <property type="entry name" value="Split_barrel_FMN-bd"/>
</dbReference>
<keyword evidence="4" id="KW-1185">Reference proteome</keyword>
<dbReference type="PANTHER" id="PTHR35176">
    <property type="entry name" value="HEME OXYGENASE HI_0854-RELATED"/>
    <property type="match status" value="1"/>
</dbReference>
<protein>
    <submittedName>
        <fullName evidence="3">Pyridoxamine 5'-phosphate oxidase family protein</fullName>
    </submittedName>
</protein>
<gene>
    <name evidence="3" type="ORF">OHU17_33105</name>
</gene>
<sequence>MPLSEAERQSFLAEPHIGALAVTRPEPGRAPLAVPIWYGYEPGGELWITTGRESAKALALAHAGRFSLLVERVEPTVRYVSVEGTVVSTEPTTEKESRDMAARYLPPEAVQPFLDFAAREHGAQLTIRMRPDHWLSADLGGL</sequence>
<dbReference type="Pfam" id="PF01243">
    <property type="entry name" value="PNPOx_N"/>
    <property type="match status" value="1"/>
</dbReference>
<dbReference type="EMBL" id="CP108057">
    <property type="protein sequence ID" value="WUO50291.1"/>
    <property type="molecule type" value="Genomic_DNA"/>
</dbReference>
<keyword evidence="1" id="KW-0560">Oxidoreductase</keyword>
<dbReference type="GeneID" id="91407679"/>
<proteinExistence type="predicted"/>
<evidence type="ECO:0000259" key="2">
    <source>
        <dbReference type="Pfam" id="PF01243"/>
    </source>
</evidence>
<dbReference type="InterPro" id="IPR011576">
    <property type="entry name" value="Pyridox_Oxase_N"/>
</dbReference>
<name>A0ABZ1RU98_9ACTN</name>
<dbReference type="RefSeq" id="WP_008740740.1">
    <property type="nucleotide sequence ID" value="NZ_BMVE01000019.1"/>
</dbReference>
<reference evidence="3" key="1">
    <citation type="submission" date="2022-10" db="EMBL/GenBank/DDBJ databases">
        <title>The complete genomes of actinobacterial strains from the NBC collection.</title>
        <authorList>
            <person name="Joergensen T.S."/>
            <person name="Alvarez Arevalo M."/>
            <person name="Sterndorff E.B."/>
            <person name="Faurdal D."/>
            <person name="Vuksanovic O."/>
            <person name="Mourched A.-S."/>
            <person name="Charusanti P."/>
            <person name="Shaw S."/>
            <person name="Blin K."/>
            <person name="Weber T."/>
        </authorList>
    </citation>
    <scope>NUCLEOTIDE SEQUENCE</scope>
    <source>
        <strain evidence="3">NBC_00283</strain>
    </source>
</reference>
<accession>A0ABZ1RU98</accession>
<organism evidence="3 4">
    <name type="scientific">Streptomyces goshikiensis</name>
    <dbReference type="NCBI Taxonomy" id="1942"/>
    <lineage>
        <taxon>Bacteria</taxon>
        <taxon>Bacillati</taxon>
        <taxon>Actinomycetota</taxon>
        <taxon>Actinomycetes</taxon>
        <taxon>Kitasatosporales</taxon>
        <taxon>Streptomycetaceae</taxon>
        <taxon>Streptomyces</taxon>
    </lineage>
</organism>
<evidence type="ECO:0000313" key="3">
    <source>
        <dbReference type="EMBL" id="WUO50291.1"/>
    </source>
</evidence>
<dbReference type="PANTHER" id="PTHR35176:SF6">
    <property type="entry name" value="HEME OXYGENASE HI_0854-RELATED"/>
    <property type="match status" value="1"/>
</dbReference>
<dbReference type="InterPro" id="IPR052019">
    <property type="entry name" value="F420H2_bilvrd_red/Heme_oxyg"/>
</dbReference>
<dbReference type="Gene3D" id="2.30.110.10">
    <property type="entry name" value="Electron Transport, Fmn-binding Protein, Chain A"/>
    <property type="match status" value="1"/>
</dbReference>
<dbReference type="SUPFAM" id="SSF50475">
    <property type="entry name" value="FMN-binding split barrel"/>
    <property type="match status" value="1"/>
</dbReference>
<feature type="domain" description="Pyridoxamine 5'-phosphate oxidase N-terminal" evidence="2">
    <location>
        <begin position="6"/>
        <end position="133"/>
    </location>
</feature>
<dbReference type="Proteomes" id="UP001432075">
    <property type="component" value="Chromosome"/>
</dbReference>
<evidence type="ECO:0000313" key="4">
    <source>
        <dbReference type="Proteomes" id="UP001432075"/>
    </source>
</evidence>